<dbReference type="InterPro" id="IPR005901">
    <property type="entry name" value="GLPGLI"/>
</dbReference>
<dbReference type="EMBL" id="FPKV01000001">
    <property type="protein sequence ID" value="SFZ90021.1"/>
    <property type="molecule type" value="Genomic_DNA"/>
</dbReference>
<evidence type="ECO:0000313" key="2">
    <source>
        <dbReference type="EMBL" id="SFZ90021.1"/>
    </source>
</evidence>
<keyword evidence="1" id="KW-0732">Signal</keyword>
<gene>
    <name evidence="2" type="ORF">SAMN05428642_101696</name>
</gene>
<dbReference type="STRING" id="369401.SAMN05428642_101696"/>
<dbReference type="AlphaFoldDB" id="A0A1K2IC68"/>
<evidence type="ECO:0000313" key="3">
    <source>
        <dbReference type="Proteomes" id="UP000182544"/>
    </source>
</evidence>
<feature type="chain" id="PRO_5013131809" evidence="1">
    <location>
        <begin position="21"/>
        <end position="244"/>
    </location>
</feature>
<protein>
    <submittedName>
        <fullName evidence="2">GLPGLI family protein</fullName>
    </submittedName>
</protein>
<dbReference type="Proteomes" id="UP000182544">
    <property type="component" value="Unassembled WGS sequence"/>
</dbReference>
<keyword evidence="3" id="KW-1185">Reference proteome</keyword>
<organism evidence="2 3">
    <name type="scientific">Flaviramulus basaltis</name>
    <dbReference type="NCBI Taxonomy" id="369401"/>
    <lineage>
        <taxon>Bacteria</taxon>
        <taxon>Pseudomonadati</taxon>
        <taxon>Bacteroidota</taxon>
        <taxon>Flavobacteriia</taxon>
        <taxon>Flavobacteriales</taxon>
        <taxon>Flavobacteriaceae</taxon>
        <taxon>Flaviramulus</taxon>
    </lineage>
</organism>
<name>A0A1K2IC68_9FLAO</name>
<dbReference type="Pfam" id="PF09697">
    <property type="entry name" value="Porph_ging"/>
    <property type="match status" value="1"/>
</dbReference>
<dbReference type="OrthoDB" id="713598at2"/>
<sequence>MHKFFLALYLLISSLNFSHSQNKVTEVTYQRIINLNNLPEQYTAKQKQFINNRYKNYDLLSYTLLFNKNESLFFLSDSISGLFHDIEDNSLKKIILNEGEKKYYKNINEKKILYQTISGGEKSLIKRELNQIKWKLLNETKQIDRYNCFKAQLIYSNELLGYNKNMVIEAWYTPEISIPFGPIHFEGLPGLILELELGRNVYYVTSIKFNSNNIIQPLTEEEKVITQEAYSTYLKDFIEQISKK</sequence>
<accession>A0A1K2IC68</accession>
<evidence type="ECO:0000256" key="1">
    <source>
        <dbReference type="SAM" id="SignalP"/>
    </source>
</evidence>
<reference evidence="2 3" key="1">
    <citation type="submission" date="2016-10" db="EMBL/GenBank/DDBJ databases">
        <authorList>
            <person name="de Groot N.N."/>
        </authorList>
    </citation>
    <scope>NUCLEOTIDE SEQUENCE [LARGE SCALE GENOMIC DNA]</scope>
    <source>
        <strain evidence="2 3">DSM 18180</strain>
    </source>
</reference>
<dbReference type="RefSeq" id="WP_072400341.1">
    <property type="nucleotide sequence ID" value="NZ_FPKV01000001.1"/>
</dbReference>
<feature type="signal peptide" evidence="1">
    <location>
        <begin position="1"/>
        <end position="20"/>
    </location>
</feature>
<dbReference type="NCBIfam" id="TIGR01200">
    <property type="entry name" value="GLPGLI"/>
    <property type="match status" value="1"/>
</dbReference>
<proteinExistence type="predicted"/>